<dbReference type="GO" id="GO:0016020">
    <property type="term" value="C:membrane"/>
    <property type="evidence" value="ECO:0007669"/>
    <property type="project" value="UniProtKB-SubCell"/>
</dbReference>
<comment type="subcellular location">
    <subcellularLocation>
        <location evidence="1">Membrane</location>
    </subcellularLocation>
</comment>
<dbReference type="AlphaFoldDB" id="H1HPG7"/>
<dbReference type="CDD" id="cd07061">
    <property type="entry name" value="HP_HAP_like"/>
    <property type="match status" value="1"/>
</dbReference>
<comment type="catalytic activity">
    <reaction evidence="13">
        <text>(2R)-2,3-bisphosphoglycerate + H2O = (2R)-2-phosphoglycerate + phosphate</text>
        <dbReference type="Rhea" id="RHEA:27381"/>
        <dbReference type="ChEBI" id="CHEBI:15377"/>
        <dbReference type="ChEBI" id="CHEBI:43474"/>
        <dbReference type="ChEBI" id="CHEBI:58248"/>
        <dbReference type="ChEBI" id="CHEBI:58289"/>
        <dbReference type="EC" id="3.1.3.80"/>
    </reaction>
    <physiologicalReaction direction="left-to-right" evidence="13">
        <dbReference type="Rhea" id="RHEA:27382"/>
    </physiologicalReaction>
</comment>
<evidence type="ECO:0000256" key="9">
    <source>
        <dbReference type="ARBA" id="ARBA00031642"/>
    </source>
</evidence>
<keyword evidence="8" id="KW-0472">Membrane</keyword>
<organism evidence="14 15">
    <name type="scientific">Segatella maculosa OT 289</name>
    <dbReference type="NCBI Taxonomy" id="999422"/>
    <lineage>
        <taxon>Bacteria</taxon>
        <taxon>Pseudomonadati</taxon>
        <taxon>Bacteroidota</taxon>
        <taxon>Bacteroidia</taxon>
        <taxon>Bacteroidales</taxon>
        <taxon>Prevotellaceae</taxon>
        <taxon>Segatella</taxon>
    </lineage>
</organism>
<reference evidence="14 15" key="1">
    <citation type="submission" date="2011-12" db="EMBL/GenBank/DDBJ databases">
        <title>The Genome Sequence of Prevotella maculosa OT 289.</title>
        <authorList>
            <consortium name="The Broad Institute Genome Sequencing Platform"/>
            <person name="Earl A."/>
            <person name="Ward D."/>
            <person name="Feldgarden M."/>
            <person name="Gevers D."/>
            <person name="Izard J."/>
            <person name="Blanton J.M."/>
            <person name="Mathney J."/>
            <person name="Tanner A.C."/>
            <person name="Dewhirst F.E."/>
            <person name="Young S.K."/>
            <person name="Zeng Q."/>
            <person name="Gargeya S."/>
            <person name="Fitzgerald M."/>
            <person name="Haas B."/>
            <person name="Abouelleil A."/>
            <person name="Alvarado L."/>
            <person name="Arachchi H.M."/>
            <person name="Berlin A."/>
            <person name="Chapman S.B."/>
            <person name="Gearin G."/>
            <person name="Goldberg J."/>
            <person name="Griggs A."/>
            <person name="Gujja S."/>
            <person name="Hansen M."/>
            <person name="Heiman D."/>
            <person name="Howarth C."/>
            <person name="Larimer J."/>
            <person name="Lui A."/>
            <person name="MacDonald P.J.P."/>
            <person name="McCowen C."/>
            <person name="Montmayeur A."/>
            <person name="Murphy C."/>
            <person name="Neiman D."/>
            <person name="Pearson M."/>
            <person name="Priest M."/>
            <person name="Roberts A."/>
            <person name="Saif S."/>
            <person name="Shea T."/>
            <person name="Sisk P."/>
            <person name="Stolte C."/>
            <person name="Sykes S."/>
            <person name="Wortman J."/>
            <person name="Nusbaum C."/>
            <person name="Birren B."/>
        </authorList>
    </citation>
    <scope>NUCLEOTIDE SEQUENCE [LARGE SCALE GENOMIC DNA]</scope>
    <source>
        <strain evidence="14 15">OT 289</strain>
    </source>
</reference>
<dbReference type="HOGENOM" id="CLU_029165_4_0_10"/>
<evidence type="ECO:0000256" key="8">
    <source>
        <dbReference type="ARBA" id="ARBA00023136"/>
    </source>
</evidence>
<comment type="catalytic activity">
    <reaction evidence="10">
        <text>1D-myo-inositol 1,2,5,6-tetrakisphosphate + H2O = 1D-myo-inositol 1,2,6-trisphosphate + phosphate</text>
        <dbReference type="Rhea" id="RHEA:77119"/>
        <dbReference type="ChEBI" id="CHEBI:15377"/>
        <dbReference type="ChEBI" id="CHEBI:43474"/>
        <dbReference type="ChEBI" id="CHEBI:195535"/>
        <dbReference type="ChEBI" id="CHEBI:195537"/>
        <dbReference type="EC" id="3.1.3.62"/>
    </reaction>
    <physiologicalReaction direction="left-to-right" evidence="10">
        <dbReference type="Rhea" id="RHEA:77120"/>
    </physiologicalReaction>
</comment>
<name>H1HPG7_9BACT</name>
<dbReference type="Gene3D" id="3.40.50.1240">
    <property type="entry name" value="Phosphoglycerate mutase-like"/>
    <property type="match status" value="1"/>
</dbReference>
<evidence type="ECO:0000256" key="10">
    <source>
        <dbReference type="ARBA" id="ARBA00043668"/>
    </source>
</evidence>
<proteinExistence type="inferred from homology"/>
<evidence type="ECO:0000256" key="2">
    <source>
        <dbReference type="ARBA" id="ARBA00008422"/>
    </source>
</evidence>
<dbReference type="PATRIC" id="fig|999422.3.peg.2168"/>
<evidence type="ECO:0000256" key="5">
    <source>
        <dbReference type="ARBA" id="ARBA00018097"/>
    </source>
</evidence>
<keyword evidence="15" id="KW-1185">Reference proteome</keyword>
<dbReference type="Pfam" id="PF00328">
    <property type="entry name" value="His_Phos_2"/>
    <property type="match status" value="1"/>
</dbReference>
<keyword evidence="7" id="KW-0378">Hydrolase</keyword>
<protein>
    <recommendedName>
        <fullName evidence="5">Multiple inositol polyphosphate phosphatase 1</fullName>
        <ecNumber evidence="4">3.1.3.62</ecNumber>
        <ecNumber evidence="3">3.1.3.80</ecNumber>
    </recommendedName>
    <alternativeName>
        <fullName evidence="9">2,3-bisphosphoglycerate 3-phosphatase</fullName>
    </alternativeName>
</protein>
<comment type="catalytic activity">
    <reaction evidence="12">
        <text>1D-myo-inositol hexakisphosphate + H2O = 1D-myo-inositol 1,2,4,5,6-pentakisphosphate + phosphate</text>
        <dbReference type="Rhea" id="RHEA:16989"/>
        <dbReference type="ChEBI" id="CHEBI:15377"/>
        <dbReference type="ChEBI" id="CHEBI:43474"/>
        <dbReference type="ChEBI" id="CHEBI:57798"/>
        <dbReference type="ChEBI" id="CHEBI:58130"/>
        <dbReference type="EC" id="3.1.3.62"/>
    </reaction>
    <physiologicalReaction direction="left-to-right" evidence="12">
        <dbReference type="Rhea" id="RHEA:16990"/>
    </physiologicalReaction>
</comment>
<dbReference type="InterPro" id="IPR029033">
    <property type="entry name" value="His_PPase_superfam"/>
</dbReference>
<gene>
    <name evidence="14" type="ORF">HMPREF9944_02061</name>
</gene>
<dbReference type="SUPFAM" id="SSF53254">
    <property type="entry name" value="Phosphoglycerate mutase-like"/>
    <property type="match status" value="1"/>
</dbReference>
<evidence type="ECO:0000256" key="7">
    <source>
        <dbReference type="ARBA" id="ARBA00022801"/>
    </source>
</evidence>
<dbReference type="EMBL" id="AGEK01000035">
    <property type="protein sequence ID" value="EHO67936.1"/>
    <property type="molecule type" value="Genomic_DNA"/>
</dbReference>
<evidence type="ECO:0000256" key="3">
    <source>
        <dbReference type="ARBA" id="ARBA00012976"/>
    </source>
</evidence>
<evidence type="ECO:0000313" key="15">
    <source>
        <dbReference type="Proteomes" id="UP000003167"/>
    </source>
</evidence>
<evidence type="ECO:0000256" key="13">
    <source>
        <dbReference type="ARBA" id="ARBA00043832"/>
    </source>
</evidence>
<sequence length="411" mass="46922">MLLLPLGRAWAQTSFEEIDANPAKAGGVYLAYPVEEHLQTPAPKGYQPFYISHYGRHGSRFLLGDRDYKWIIDLLKDAQAQQALTDLGRDLLAKLEELWPVVEGRGGDLTSVGERQHRGIAHRMYAHYPEVFRKAKKVSARSTMSLRCAMSMAAFCDELKGLSPGLDMHLEASEKYVRYLNWQSKASNAFADGKHGPWVEEYRKFSLAQTRPERMCQSLFSDSNYVLKKVNPSELMWGLYWIVVDMQDIDTAIQLPQVLTNRELFDLWQVINYKFYVDGANHAEGKGACPGKAAPLVKNIIESADEAIANKNIAATLRFGHDGNIIPLLAFIKLEHFDVSVSNPYEVYKVWSDFKAVPMAGNVQFVFYKNKKNDILVKVLHNEKEAHLALRTDVFPYYHWKDLRNYLQSLL</sequence>
<dbReference type="GO" id="GO:0034417">
    <property type="term" value="F:bisphosphoglycerate 3-phosphatase activity"/>
    <property type="evidence" value="ECO:0007669"/>
    <property type="project" value="UniProtKB-EC"/>
</dbReference>
<comment type="similarity">
    <text evidence="2">Belongs to the histidine acid phosphatase family. MINPP1 subfamily.</text>
</comment>
<evidence type="ECO:0000256" key="4">
    <source>
        <dbReference type="ARBA" id="ARBA00013040"/>
    </source>
</evidence>
<dbReference type="PANTHER" id="PTHR20963:SF8">
    <property type="entry name" value="MULTIPLE INOSITOL POLYPHOSPHATE PHOSPHATASE 1"/>
    <property type="match status" value="1"/>
</dbReference>
<comment type="catalytic activity">
    <reaction evidence="11">
        <text>1D-myo-inositol 1,2,4,5,6-pentakisphosphate + H2O = 1D-myo-inositol 1,2,5,6-tetrakisphosphate + phosphate</text>
        <dbReference type="Rhea" id="RHEA:77115"/>
        <dbReference type="ChEBI" id="CHEBI:15377"/>
        <dbReference type="ChEBI" id="CHEBI:43474"/>
        <dbReference type="ChEBI" id="CHEBI:57798"/>
        <dbReference type="ChEBI" id="CHEBI:195535"/>
        <dbReference type="EC" id="3.1.3.62"/>
    </reaction>
    <physiologicalReaction direction="left-to-right" evidence="11">
        <dbReference type="Rhea" id="RHEA:77116"/>
    </physiologicalReaction>
</comment>
<evidence type="ECO:0000256" key="6">
    <source>
        <dbReference type="ARBA" id="ARBA00022729"/>
    </source>
</evidence>
<comment type="caution">
    <text evidence="14">The sequence shown here is derived from an EMBL/GenBank/DDBJ whole genome shotgun (WGS) entry which is preliminary data.</text>
</comment>
<dbReference type="EC" id="3.1.3.62" evidence="4"/>
<dbReference type="Proteomes" id="UP000003167">
    <property type="component" value="Unassembled WGS sequence"/>
</dbReference>
<evidence type="ECO:0000256" key="12">
    <source>
        <dbReference type="ARBA" id="ARBA00043691"/>
    </source>
</evidence>
<evidence type="ECO:0000313" key="14">
    <source>
        <dbReference type="EMBL" id="EHO67936.1"/>
    </source>
</evidence>
<dbReference type="PANTHER" id="PTHR20963">
    <property type="entry name" value="MULTIPLE INOSITOL POLYPHOSPHATE PHOSPHATASE-RELATED"/>
    <property type="match status" value="1"/>
</dbReference>
<accession>H1HPG7</accession>
<evidence type="ECO:0000256" key="1">
    <source>
        <dbReference type="ARBA" id="ARBA00004370"/>
    </source>
</evidence>
<dbReference type="STRING" id="999422.HMPREF9944_02061"/>
<evidence type="ECO:0000256" key="11">
    <source>
        <dbReference type="ARBA" id="ARBA00043671"/>
    </source>
</evidence>
<dbReference type="EC" id="3.1.3.80" evidence="3"/>
<keyword evidence="6" id="KW-0732">Signal</keyword>
<dbReference type="InterPro" id="IPR000560">
    <property type="entry name" value="His_Pase_clade-2"/>
</dbReference>